<evidence type="ECO:0000256" key="6">
    <source>
        <dbReference type="SAM" id="SignalP"/>
    </source>
</evidence>
<keyword evidence="5" id="KW-0998">Cell outer membrane</keyword>
<proteinExistence type="inferred from homology"/>
<evidence type="ECO:0000313" key="9">
    <source>
        <dbReference type="EMBL" id="MFD1630397.1"/>
    </source>
</evidence>
<keyword evidence="3 6" id="KW-0732">Signal</keyword>
<dbReference type="Proteomes" id="UP001597118">
    <property type="component" value="Unassembled WGS sequence"/>
</dbReference>
<dbReference type="Pfam" id="PF07980">
    <property type="entry name" value="SusD_RagB"/>
    <property type="match status" value="1"/>
</dbReference>
<evidence type="ECO:0000256" key="1">
    <source>
        <dbReference type="ARBA" id="ARBA00004442"/>
    </source>
</evidence>
<evidence type="ECO:0000256" key="3">
    <source>
        <dbReference type="ARBA" id="ARBA00022729"/>
    </source>
</evidence>
<evidence type="ECO:0000259" key="7">
    <source>
        <dbReference type="Pfam" id="PF07980"/>
    </source>
</evidence>
<comment type="subcellular location">
    <subcellularLocation>
        <location evidence="1">Cell outer membrane</location>
    </subcellularLocation>
</comment>
<dbReference type="InterPro" id="IPR011990">
    <property type="entry name" value="TPR-like_helical_dom_sf"/>
</dbReference>
<evidence type="ECO:0000313" key="10">
    <source>
        <dbReference type="Proteomes" id="UP001597118"/>
    </source>
</evidence>
<keyword evidence="4" id="KW-0472">Membrane</keyword>
<feature type="domain" description="SusD-like N-terminal" evidence="8">
    <location>
        <begin position="100"/>
        <end position="234"/>
    </location>
</feature>
<comment type="similarity">
    <text evidence="2">Belongs to the SusD family.</text>
</comment>
<reference evidence="10" key="1">
    <citation type="journal article" date="2019" name="Int. J. Syst. Evol. Microbiol.">
        <title>The Global Catalogue of Microorganisms (GCM) 10K type strain sequencing project: providing services to taxonomists for standard genome sequencing and annotation.</title>
        <authorList>
            <consortium name="The Broad Institute Genomics Platform"/>
            <consortium name="The Broad Institute Genome Sequencing Center for Infectious Disease"/>
            <person name="Wu L."/>
            <person name="Ma J."/>
        </authorList>
    </citation>
    <scope>NUCLEOTIDE SEQUENCE [LARGE SCALE GENOMIC DNA]</scope>
    <source>
        <strain evidence="10">CCUG 53762</strain>
    </source>
</reference>
<evidence type="ECO:0000256" key="4">
    <source>
        <dbReference type="ARBA" id="ARBA00023136"/>
    </source>
</evidence>
<name>A0ABW4IEK6_9SPHI</name>
<dbReference type="InterPro" id="IPR033985">
    <property type="entry name" value="SusD-like_N"/>
</dbReference>
<dbReference type="EMBL" id="JBHUDG010000016">
    <property type="protein sequence ID" value="MFD1630397.1"/>
    <property type="molecule type" value="Genomic_DNA"/>
</dbReference>
<dbReference type="InterPro" id="IPR012944">
    <property type="entry name" value="SusD_RagB_dom"/>
</dbReference>
<dbReference type="PROSITE" id="PS51257">
    <property type="entry name" value="PROKAR_LIPOPROTEIN"/>
    <property type="match status" value="1"/>
</dbReference>
<feature type="chain" id="PRO_5046165439" evidence="6">
    <location>
        <begin position="23"/>
        <end position="521"/>
    </location>
</feature>
<dbReference type="SUPFAM" id="SSF48452">
    <property type="entry name" value="TPR-like"/>
    <property type="match status" value="1"/>
</dbReference>
<dbReference type="Gene3D" id="1.25.40.390">
    <property type="match status" value="1"/>
</dbReference>
<dbReference type="RefSeq" id="WP_379662774.1">
    <property type="nucleotide sequence ID" value="NZ_JBHUDG010000016.1"/>
</dbReference>
<evidence type="ECO:0000259" key="8">
    <source>
        <dbReference type="Pfam" id="PF14322"/>
    </source>
</evidence>
<evidence type="ECO:0000256" key="2">
    <source>
        <dbReference type="ARBA" id="ARBA00006275"/>
    </source>
</evidence>
<feature type="signal peptide" evidence="6">
    <location>
        <begin position="1"/>
        <end position="22"/>
    </location>
</feature>
<dbReference type="Pfam" id="PF14322">
    <property type="entry name" value="SusD-like_3"/>
    <property type="match status" value="1"/>
</dbReference>
<sequence>MKNTYKKIFLAIYFSSALTLSSCEKWLLSPSPGVTKLEDFFTSAETAVQSINAAYMPLAWEYNSTFFSEWFIGDVVSDDALKGGQGITDMAAAYDMENFKTQANNELLLNFYRAQYQGIARCNLVLDQVPKMGTDETLIQKLKDRIAGEAKFLRALYYYRLVRVFGGVPKVDFVIESANQWIQPVATTDAIYGLIIEDLKDAEGKLWKKSEYDDKDLGRATKGAAQAMLLKVYLTRHDYPQAEIWGKKIVDQAENEGEYNLVNNYADNFTLLGENGSESIFEIQYMDDPMSDYGQGFGFTRGTFTVMLTRSRMSTLGGGWGFNKPTQNLYNEYEAGDPRREVTILDQPGATANEIYLGNTYISKKYAMMEDGPGNTILTLSHATRGPINIKTIRYADVLLMYAEACVENNNTTQAKWALEEVRSRARGGNNAILPAFPNYLGYIDTKGDLRKAIRHERRVELAMEGHRWFDLTRWGVAKEVMDAYKASETEEVRAHIANFIGGKHETFPLPEEEVKLGELN</sequence>
<accession>A0ABW4IEK6</accession>
<dbReference type="CDD" id="cd08977">
    <property type="entry name" value="SusD"/>
    <property type="match status" value="1"/>
</dbReference>
<comment type="caution">
    <text evidence="9">The sequence shown here is derived from an EMBL/GenBank/DDBJ whole genome shotgun (WGS) entry which is preliminary data.</text>
</comment>
<organism evidence="9 10">
    <name type="scientific">Pseudopedobacter beijingensis</name>
    <dbReference type="NCBI Taxonomy" id="1207056"/>
    <lineage>
        <taxon>Bacteria</taxon>
        <taxon>Pseudomonadati</taxon>
        <taxon>Bacteroidota</taxon>
        <taxon>Sphingobacteriia</taxon>
        <taxon>Sphingobacteriales</taxon>
        <taxon>Sphingobacteriaceae</taxon>
        <taxon>Pseudopedobacter</taxon>
    </lineage>
</organism>
<evidence type="ECO:0000256" key="5">
    <source>
        <dbReference type="ARBA" id="ARBA00023237"/>
    </source>
</evidence>
<feature type="domain" description="RagB/SusD" evidence="7">
    <location>
        <begin position="278"/>
        <end position="488"/>
    </location>
</feature>
<gene>
    <name evidence="9" type="ORF">ACFSAH_10945</name>
</gene>
<keyword evidence="10" id="KW-1185">Reference proteome</keyword>
<protein>
    <submittedName>
        <fullName evidence="9">RagB/SusD family nutrient uptake outer membrane protein</fullName>
    </submittedName>
</protein>